<dbReference type="Gene3D" id="3.90.850.10">
    <property type="entry name" value="Fumarylacetoacetase-like, C-terminal domain"/>
    <property type="match status" value="1"/>
</dbReference>
<evidence type="ECO:0000313" key="4">
    <source>
        <dbReference type="EMBL" id="PQO44120.1"/>
    </source>
</evidence>
<comment type="similarity">
    <text evidence="1">Belongs to the FAH family.</text>
</comment>
<dbReference type="GO" id="GO:0016787">
    <property type="term" value="F:hydrolase activity"/>
    <property type="evidence" value="ECO:0007669"/>
    <property type="project" value="UniProtKB-KW"/>
</dbReference>
<dbReference type="GO" id="GO:0019752">
    <property type="term" value="P:carboxylic acid metabolic process"/>
    <property type="evidence" value="ECO:0007669"/>
    <property type="project" value="UniProtKB-ARBA"/>
</dbReference>
<feature type="domain" description="Fumarylacetoacetase-like C-terminal" evidence="3">
    <location>
        <begin position="75"/>
        <end position="281"/>
    </location>
</feature>
<dbReference type="InterPro" id="IPR036663">
    <property type="entry name" value="Fumarylacetoacetase_C_sf"/>
</dbReference>
<dbReference type="OrthoDB" id="9805307at2"/>
<comment type="caution">
    <text evidence="4">The sequence shown here is derived from an EMBL/GenBank/DDBJ whole genome shotgun (WGS) entry which is preliminary data.</text>
</comment>
<accession>A0A2S8GIF1</accession>
<dbReference type="PANTHER" id="PTHR42796">
    <property type="entry name" value="FUMARYLACETOACETATE HYDROLASE DOMAIN-CONTAINING PROTEIN 2A-RELATED"/>
    <property type="match status" value="1"/>
</dbReference>
<evidence type="ECO:0000256" key="1">
    <source>
        <dbReference type="ARBA" id="ARBA00010211"/>
    </source>
</evidence>
<name>A0A2S8GIF1_9BACT</name>
<dbReference type="GO" id="GO:0016853">
    <property type="term" value="F:isomerase activity"/>
    <property type="evidence" value="ECO:0007669"/>
    <property type="project" value="UniProtKB-ARBA"/>
</dbReference>
<sequence>MRLVTYQSEAGPRAAIARGDDFIDLHHTDHTLPTDLKSLLAMGDVAREKVLAAMEHGEPIPQGSRILTPIVNPQKVICVGLNYADHAKETGATVGDEPIIFNKFPSALIADHDEIHLPPESSQVDYEAELVVVIGTAGKHIPQGEAMSHVGGYCCGNDISARDWQKGKPGKQWLLGKTFDTFAPLGPILYTPDEIGDPNNLSISCRLNGETMQHSSTSQLIFKIDFLISYLSNVVMLQPGDLIYTGTPHGVGVARDPQVFLQPGDQLEVEIEGLGILTNRVAIR</sequence>
<proteinExistence type="inferred from homology"/>
<dbReference type="AlphaFoldDB" id="A0A2S8GIF1"/>
<dbReference type="InterPro" id="IPR011234">
    <property type="entry name" value="Fumarylacetoacetase-like_C"/>
</dbReference>
<dbReference type="PANTHER" id="PTHR42796:SF4">
    <property type="entry name" value="FUMARYLACETOACETATE HYDROLASE DOMAIN-CONTAINING PROTEIN 2A"/>
    <property type="match status" value="1"/>
</dbReference>
<dbReference type="InterPro" id="IPR051121">
    <property type="entry name" value="FAH"/>
</dbReference>
<evidence type="ECO:0000313" key="5">
    <source>
        <dbReference type="Proteomes" id="UP000237819"/>
    </source>
</evidence>
<dbReference type="GO" id="GO:0046872">
    <property type="term" value="F:metal ion binding"/>
    <property type="evidence" value="ECO:0007669"/>
    <property type="project" value="UniProtKB-KW"/>
</dbReference>
<organism evidence="4 5">
    <name type="scientific">Blastopirellula marina</name>
    <dbReference type="NCBI Taxonomy" id="124"/>
    <lineage>
        <taxon>Bacteria</taxon>
        <taxon>Pseudomonadati</taxon>
        <taxon>Planctomycetota</taxon>
        <taxon>Planctomycetia</taxon>
        <taxon>Pirellulales</taxon>
        <taxon>Pirellulaceae</taxon>
        <taxon>Blastopirellula</taxon>
    </lineage>
</organism>
<evidence type="ECO:0000256" key="2">
    <source>
        <dbReference type="ARBA" id="ARBA00022723"/>
    </source>
</evidence>
<protein>
    <submittedName>
        <fullName evidence="4">Fumarylacetoacetate hydrolase</fullName>
    </submittedName>
</protein>
<dbReference type="Pfam" id="PF01557">
    <property type="entry name" value="FAA_hydrolase"/>
    <property type="match status" value="1"/>
</dbReference>
<gene>
    <name evidence="4" type="ORF">C5Y93_21530</name>
</gene>
<dbReference type="Proteomes" id="UP000237819">
    <property type="component" value="Unassembled WGS sequence"/>
</dbReference>
<dbReference type="EMBL" id="PUHZ01000021">
    <property type="protein sequence ID" value="PQO44120.1"/>
    <property type="molecule type" value="Genomic_DNA"/>
</dbReference>
<keyword evidence="2" id="KW-0479">Metal-binding</keyword>
<keyword evidence="4" id="KW-0378">Hydrolase</keyword>
<dbReference type="SUPFAM" id="SSF56529">
    <property type="entry name" value="FAH"/>
    <property type="match status" value="1"/>
</dbReference>
<reference evidence="4 5" key="1">
    <citation type="submission" date="2018-02" db="EMBL/GenBank/DDBJ databases">
        <title>Comparative genomes isolates from brazilian mangrove.</title>
        <authorList>
            <person name="Araujo J.E."/>
            <person name="Taketani R.G."/>
            <person name="Silva M.C.P."/>
            <person name="Loureco M.V."/>
            <person name="Andreote F.D."/>
        </authorList>
    </citation>
    <scope>NUCLEOTIDE SEQUENCE [LARGE SCALE GENOMIC DNA]</scope>
    <source>
        <strain evidence="4 5">Nap-Phe MGV</strain>
    </source>
</reference>
<dbReference type="RefSeq" id="WP_105337519.1">
    <property type="nucleotide sequence ID" value="NZ_PUHZ01000021.1"/>
</dbReference>
<dbReference type="FunFam" id="3.90.850.10:FF:000002">
    <property type="entry name" value="2-hydroxyhepta-2,4-diene-1,7-dioate isomerase"/>
    <property type="match status" value="1"/>
</dbReference>
<evidence type="ECO:0000259" key="3">
    <source>
        <dbReference type="Pfam" id="PF01557"/>
    </source>
</evidence>